<evidence type="ECO:0000313" key="3">
    <source>
        <dbReference type="EMBL" id="SHG19490.1"/>
    </source>
</evidence>
<keyword evidence="4" id="KW-1185">Reference proteome</keyword>
<protein>
    <recommendedName>
        <fullName evidence="2">UPF0301 protein SAMN05443575_1637</fullName>
    </recommendedName>
</protein>
<dbReference type="STRING" id="1206085.SAMN05443575_1637"/>
<dbReference type="EMBL" id="FQVU01000002">
    <property type="protein sequence ID" value="SHG19490.1"/>
    <property type="molecule type" value="Genomic_DNA"/>
</dbReference>
<dbReference type="HAMAP" id="MF_00758">
    <property type="entry name" value="UPF0301"/>
    <property type="match status" value="1"/>
</dbReference>
<dbReference type="Pfam" id="PF02622">
    <property type="entry name" value="DUF179"/>
    <property type="match status" value="1"/>
</dbReference>
<organism evidence="3 4">
    <name type="scientific">Jatrophihabitans endophyticus</name>
    <dbReference type="NCBI Taxonomy" id="1206085"/>
    <lineage>
        <taxon>Bacteria</taxon>
        <taxon>Bacillati</taxon>
        <taxon>Actinomycetota</taxon>
        <taxon>Actinomycetes</taxon>
        <taxon>Jatrophihabitantales</taxon>
        <taxon>Jatrophihabitantaceae</taxon>
        <taxon>Jatrophihabitans</taxon>
    </lineage>
</organism>
<dbReference type="InterPro" id="IPR003774">
    <property type="entry name" value="AlgH-like"/>
</dbReference>
<name>A0A1M5HU81_9ACTN</name>
<evidence type="ECO:0000256" key="2">
    <source>
        <dbReference type="HAMAP-Rule" id="MF_00758"/>
    </source>
</evidence>
<dbReference type="PANTHER" id="PTHR30327">
    <property type="entry name" value="UNCHARACTERIZED PROTEIN YQGE"/>
    <property type="match status" value="1"/>
</dbReference>
<evidence type="ECO:0000256" key="1">
    <source>
        <dbReference type="ARBA" id="ARBA00009600"/>
    </source>
</evidence>
<proteinExistence type="inferred from homology"/>
<accession>A0A1M5HU81</accession>
<dbReference type="AlphaFoldDB" id="A0A1M5HU81"/>
<dbReference type="RefSeq" id="WP_073388429.1">
    <property type="nucleotide sequence ID" value="NZ_FQVU01000002.1"/>
</dbReference>
<dbReference type="Proteomes" id="UP000186132">
    <property type="component" value="Unassembled WGS sequence"/>
</dbReference>
<dbReference type="SUPFAM" id="SSF143456">
    <property type="entry name" value="VC0467-like"/>
    <property type="match status" value="1"/>
</dbReference>
<gene>
    <name evidence="3" type="ORF">SAMN05443575_1637</name>
</gene>
<dbReference type="GO" id="GO:0005829">
    <property type="term" value="C:cytosol"/>
    <property type="evidence" value="ECO:0007669"/>
    <property type="project" value="TreeGrafter"/>
</dbReference>
<dbReference type="PANTHER" id="PTHR30327:SF1">
    <property type="entry name" value="UPF0301 PROTEIN YQGE"/>
    <property type="match status" value="1"/>
</dbReference>
<comment type="similarity">
    <text evidence="1 2">Belongs to the UPF0301 (AlgH) family.</text>
</comment>
<evidence type="ECO:0000313" key="4">
    <source>
        <dbReference type="Proteomes" id="UP000186132"/>
    </source>
</evidence>
<dbReference type="Gene3D" id="3.40.1740.10">
    <property type="entry name" value="VC0467-like"/>
    <property type="match status" value="1"/>
</dbReference>
<dbReference type="NCBIfam" id="NF001270">
    <property type="entry name" value="PRK00228.2-2"/>
    <property type="match status" value="1"/>
</dbReference>
<dbReference type="OrthoDB" id="9807486at2"/>
<reference evidence="3 4" key="1">
    <citation type="submission" date="2016-11" db="EMBL/GenBank/DDBJ databases">
        <authorList>
            <person name="Jaros S."/>
            <person name="Januszkiewicz K."/>
            <person name="Wedrychowicz H."/>
        </authorList>
    </citation>
    <scope>NUCLEOTIDE SEQUENCE [LARGE SCALE GENOMIC DNA]</scope>
    <source>
        <strain evidence="3 4">DSM 45627</strain>
    </source>
</reference>
<sequence>MAKADWSFLPARLRHEPTAGSLLVATPLLGDPHFSRTVVYLLEHDGGGTVGVVLNRPSHTPVGQVLPDWHDAVSGPAVVFGGGPVQPDGALCLGLLDPGLAPADDAADGMHEVVDGVTTVDLDGDVAVIAPIARRLRVFAGHAGWSPGQLDDEIAEGAWWPLSGSPDDLFSESPRSMWMHVLRRQPAPLSLLSTYPEDIALN</sequence>